<keyword evidence="2" id="KW-0812">Transmembrane</keyword>
<proteinExistence type="predicted"/>
<dbReference type="STRING" id="1408163.A0A0F4YR53"/>
<dbReference type="Proteomes" id="UP000053958">
    <property type="component" value="Unassembled WGS sequence"/>
</dbReference>
<feature type="region of interest" description="Disordered" evidence="1">
    <location>
        <begin position="283"/>
        <end position="333"/>
    </location>
</feature>
<dbReference type="RefSeq" id="XP_013327197.1">
    <property type="nucleotide sequence ID" value="XM_013471743.1"/>
</dbReference>
<feature type="compositionally biased region" description="Polar residues" evidence="1">
    <location>
        <begin position="74"/>
        <end position="87"/>
    </location>
</feature>
<feature type="transmembrane region" description="Helical" evidence="2">
    <location>
        <begin position="145"/>
        <end position="165"/>
    </location>
</feature>
<feature type="compositionally biased region" description="Basic and acidic residues" evidence="1">
    <location>
        <begin position="283"/>
        <end position="293"/>
    </location>
</feature>
<keyword evidence="2" id="KW-0472">Membrane</keyword>
<evidence type="ECO:0000313" key="4">
    <source>
        <dbReference type="Proteomes" id="UP000053958"/>
    </source>
</evidence>
<keyword evidence="2" id="KW-1133">Transmembrane helix</keyword>
<gene>
    <name evidence="3" type="ORF">T310_5398</name>
</gene>
<reference evidence="3 4" key="1">
    <citation type="submission" date="2015-04" db="EMBL/GenBank/DDBJ databases">
        <authorList>
            <person name="Heijne W.H."/>
            <person name="Fedorova N.D."/>
            <person name="Nierman W.C."/>
            <person name="Vollebregt A.W."/>
            <person name="Zhao Z."/>
            <person name="Wu L."/>
            <person name="Kumar M."/>
            <person name="Stam H."/>
            <person name="van den Berg M.A."/>
            <person name="Pel H.J."/>
        </authorList>
    </citation>
    <scope>NUCLEOTIDE SEQUENCE [LARGE SCALE GENOMIC DNA]</scope>
    <source>
        <strain evidence="3 4">CBS 393.64</strain>
    </source>
</reference>
<dbReference type="GeneID" id="25317743"/>
<dbReference type="AlphaFoldDB" id="A0A0F4YR53"/>
<dbReference type="OrthoDB" id="4227241at2759"/>
<sequence>MEPPLSSPQVAEGRSRLGGLRTQISSLFRSNGRSQVLDGTPPIEEHPASRNKNRRGFRFRGSRDEGPALPGNVATVQHRPSPSSAQGDTVPAPISPENSSTSLPSSSRRTHYIGAWVRRPRRKHPCVGGTSYRTALKDKVVRKNFVSCIISGLLLVIVVAIYLGFAVSSTSVEEQEFHILLILLIMIFTIFFCHSLVRTCMLATRVAKHGSSLNRVPSTVGPLGYAQPERPIPVILARDEEIMAGDQEAGKVLPPPPAYGLWRGSVRINPDLIFWQRVDESKMSNRNESEQRRPSTATRPPSYASDNGVDYVIDAQPRSTAPGSYPSRHDSPR</sequence>
<feature type="compositionally biased region" description="Polar residues" evidence="1">
    <location>
        <begin position="22"/>
        <end position="34"/>
    </location>
</feature>
<keyword evidence="4" id="KW-1185">Reference proteome</keyword>
<feature type="region of interest" description="Disordered" evidence="1">
    <location>
        <begin position="1"/>
        <end position="107"/>
    </location>
</feature>
<feature type="compositionally biased region" description="Basic residues" evidence="1">
    <location>
        <begin position="49"/>
        <end position="60"/>
    </location>
</feature>
<name>A0A0F4YR53_RASE3</name>
<organism evidence="3 4">
    <name type="scientific">Rasamsonia emersonii (strain ATCC 16479 / CBS 393.64 / IMI 116815)</name>
    <dbReference type="NCBI Taxonomy" id="1408163"/>
    <lineage>
        <taxon>Eukaryota</taxon>
        <taxon>Fungi</taxon>
        <taxon>Dikarya</taxon>
        <taxon>Ascomycota</taxon>
        <taxon>Pezizomycotina</taxon>
        <taxon>Eurotiomycetes</taxon>
        <taxon>Eurotiomycetidae</taxon>
        <taxon>Eurotiales</taxon>
        <taxon>Trichocomaceae</taxon>
        <taxon>Rasamsonia</taxon>
    </lineage>
</organism>
<accession>A0A0F4YR53</accession>
<evidence type="ECO:0000256" key="1">
    <source>
        <dbReference type="SAM" id="MobiDB-lite"/>
    </source>
</evidence>
<comment type="caution">
    <text evidence="3">The sequence shown here is derived from an EMBL/GenBank/DDBJ whole genome shotgun (WGS) entry which is preliminary data.</text>
</comment>
<protein>
    <submittedName>
        <fullName evidence="3">Uncharacterized protein</fullName>
    </submittedName>
</protein>
<evidence type="ECO:0000313" key="3">
    <source>
        <dbReference type="EMBL" id="KKA20585.1"/>
    </source>
</evidence>
<feature type="compositionally biased region" description="Low complexity" evidence="1">
    <location>
        <begin position="95"/>
        <end position="107"/>
    </location>
</feature>
<feature type="transmembrane region" description="Helical" evidence="2">
    <location>
        <begin position="177"/>
        <end position="197"/>
    </location>
</feature>
<dbReference type="EMBL" id="LASV01000246">
    <property type="protein sequence ID" value="KKA20585.1"/>
    <property type="molecule type" value="Genomic_DNA"/>
</dbReference>
<evidence type="ECO:0000256" key="2">
    <source>
        <dbReference type="SAM" id="Phobius"/>
    </source>
</evidence>